<feature type="non-terminal residue" evidence="1">
    <location>
        <position position="1"/>
    </location>
</feature>
<dbReference type="Proteomes" id="UP001233999">
    <property type="component" value="Unassembled WGS sequence"/>
</dbReference>
<reference evidence="1" key="2">
    <citation type="submission" date="2023-05" db="EMBL/GenBank/DDBJ databases">
        <authorList>
            <person name="Fouks B."/>
        </authorList>
    </citation>
    <scope>NUCLEOTIDE SEQUENCE</scope>
    <source>
        <strain evidence="1">Stay&amp;Tobe</strain>
        <tissue evidence="1">Testes</tissue>
    </source>
</reference>
<proteinExistence type="predicted"/>
<dbReference type="EMBL" id="JASPKZ010003851">
    <property type="protein sequence ID" value="KAJ9591993.1"/>
    <property type="molecule type" value="Genomic_DNA"/>
</dbReference>
<accession>A0AAD8A438</accession>
<sequence>VFISYCLCFCFNKREERKIYNQTVYHFTCKCRACTEDWPLLDLLPDVKPTFICN</sequence>
<name>A0AAD8A438_DIPPU</name>
<comment type="caution">
    <text evidence="1">The sequence shown here is derived from an EMBL/GenBank/DDBJ whole genome shotgun (WGS) entry which is preliminary data.</text>
</comment>
<evidence type="ECO:0000313" key="2">
    <source>
        <dbReference type="Proteomes" id="UP001233999"/>
    </source>
</evidence>
<evidence type="ECO:0000313" key="1">
    <source>
        <dbReference type="EMBL" id="KAJ9591993.1"/>
    </source>
</evidence>
<organism evidence="1 2">
    <name type="scientific">Diploptera punctata</name>
    <name type="common">Pacific beetle cockroach</name>
    <dbReference type="NCBI Taxonomy" id="6984"/>
    <lineage>
        <taxon>Eukaryota</taxon>
        <taxon>Metazoa</taxon>
        <taxon>Ecdysozoa</taxon>
        <taxon>Arthropoda</taxon>
        <taxon>Hexapoda</taxon>
        <taxon>Insecta</taxon>
        <taxon>Pterygota</taxon>
        <taxon>Neoptera</taxon>
        <taxon>Polyneoptera</taxon>
        <taxon>Dictyoptera</taxon>
        <taxon>Blattodea</taxon>
        <taxon>Blaberoidea</taxon>
        <taxon>Blaberidae</taxon>
        <taxon>Diplopterinae</taxon>
        <taxon>Diploptera</taxon>
    </lineage>
</organism>
<reference evidence="1" key="1">
    <citation type="journal article" date="2023" name="IScience">
        <title>Live-bearing cockroach genome reveals convergent evolutionary mechanisms linked to viviparity in insects and beyond.</title>
        <authorList>
            <person name="Fouks B."/>
            <person name="Harrison M.C."/>
            <person name="Mikhailova A.A."/>
            <person name="Marchal E."/>
            <person name="English S."/>
            <person name="Carruthers M."/>
            <person name="Jennings E.C."/>
            <person name="Chiamaka E.L."/>
            <person name="Frigard R.A."/>
            <person name="Pippel M."/>
            <person name="Attardo G.M."/>
            <person name="Benoit J.B."/>
            <person name="Bornberg-Bauer E."/>
            <person name="Tobe S.S."/>
        </authorList>
    </citation>
    <scope>NUCLEOTIDE SEQUENCE</scope>
    <source>
        <strain evidence="1">Stay&amp;Tobe</strain>
    </source>
</reference>
<gene>
    <name evidence="1" type="ORF">L9F63_001505</name>
</gene>
<protein>
    <submittedName>
        <fullName evidence="1">Uncharacterized protein</fullName>
    </submittedName>
</protein>
<keyword evidence="2" id="KW-1185">Reference proteome</keyword>
<dbReference type="AlphaFoldDB" id="A0AAD8A438"/>
<feature type="non-terminal residue" evidence="1">
    <location>
        <position position="54"/>
    </location>
</feature>